<feature type="DNA-binding region" description="H-T-H motif" evidence="2">
    <location>
        <begin position="40"/>
        <end position="59"/>
    </location>
</feature>
<sequence>MGRNRKEPLADIPLQEQASREKVLKTAVRMLQEIGYQRTTLRRISAESGVGEGELRRWYKTKDELLAAISEMLLVRAQEVMEKELAPSEILLKENPREMLALYQYIVPLAIALEAVDKSAMLCSLCRTLYTTSRLFELLVDRHASYAHLTFARQFTAQECYERVLVVRASLGGYIMAHDFKYLFPREQLKRLILAQALEVFQVPADRIEMLLVELETQKKKLLEVCCQIFRPEGRKSEKC</sequence>
<reference evidence="4 5" key="1">
    <citation type="submission" date="2016-10" db="EMBL/GenBank/DDBJ databases">
        <authorList>
            <person name="Varghese N."/>
            <person name="Submissions S."/>
        </authorList>
    </citation>
    <scope>NUCLEOTIDE SEQUENCE [LARGE SCALE GENOMIC DNA]</scope>
    <source>
        <strain evidence="4 5">WCC6</strain>
    </source>
</reference>
<dbReference type="InterPro" id="IPR001647">
    <property type="entry name" value="HTH_TetR"/>
</dbReference>
<dbReference type="AlphaFoldDB" id="A0A1H2WVL0"/>
<keyword evidence="1 2" id="KW-0238">DNA-binding</keyword>
<evidence type="ECO:0000313" key="4">
    <source>
        <dbReference type="EMBL" id="SDW84601.1"/>
    </source>
</evidence>
<organism evidence="4 5">
    <name type="scientific">Acidaminococcus fermentans</name>
    <dbReference type="NCBI Taxonomy" id="905"/>
    <lineage>
        <taxon>Bacteria</taxon>
        <taxon>Bacillati</taxon>
        <taxon>Bacillota</taxon>
        <taxon>Negativicutes</taxon>
        <taxon>Acidaminococcales</taxon>
        <taxon>Acidaminococcaceae</taxon>
        <taxon>Acidaminococcus</taxon>
    </lineage>
</organism>
<accession>A0A1H2WVL0</accession>
<dbReference type="GO" id="GO:0003677">
    <property type="term" value="F:DNA binding"/>
    <property type="evidence" value="ECO:0007669"/>
    <property type="project" value="UniProtKB-UniRule"/>
</dbReference>
<proteinExistence type="predicted"/>
<dbReference type="Pfam" id="PF00440">
    <property type="entry name" value="TetR_N"/>
    <property type="match status" value="1"/>
</dbReference>
<dbReference type="Gene3D" id="1.10.357.10">
    <property type="entry name" value="Tetracycline Repressor, domain 2"/>
    <property type="match status" value="1"/>
</dbReference>
<dbReference type="OMA" id="YLEWASA"/>
<dbReference type="InterPro" id="IPR009057">
    <property type="entry name" value="Homeodomain-like_sf"/>
</dbReference>
<comment type="caution">
    <text evidence="4">The sequence shown here is derived from an EMBL/GenBank/DDBJ whole genome shotgun (WGS) entry which is preliminary data.</text>
</comment>
<dbReference type="Proteomes" id="UP000182379">
    <property type="component" value="Unassembled WGS sequence"/>
</dbReference>
<dbReference type="GeneID" id="78335741"/>
<dbReference type="RefSeq" id="WP_012939372.1">
    <property type="nucleotide sequence ID" value="NZ_JBNPMU010000007.1"/>
</dbReference>
<evidence type="ECO:0000256" key="2">
    <source>
        <dbReference type="PROSITE-ProRule" id="PRU00335"/>
    </source>
</evidence>
<evidence type="ECO:0000256" key="1">
    <source>
        <dbReference type="ARBA" id="ARBA00023125"/>
    </source>
</evidence>
<evidence type="ECO:0000259" key="3">
    <source>
        <dbReference type="PROSITE" id="PS50977"/>
    </source>
</evidence>
<dbReference type="EMBL" id="FNOP01000007">
    <property type="protein sequence ID" value="SDW84601.1"/>
    <property type="molecule type" value="Genomic_DNA"/>
</dbReference>
<dbReference type="PROSITE" id="PS50977">
    <property type="entry name" value="HTH_TETR_2"/>
    <property type="match status" value="1"/>
</dbReference>
<dbReference type="SUPFAM" id="SSF46689">
    <property type="entry name" value="Homeodomain-like"/>
    <property type="match status" value="1"/>
</dbReference>
<gene>
    <name evidence="4" type="ORF">SAMN05216495_10728</name>
</gene>
<evidence type="ECO:0000313" key="5">
    <source>
        <dbReference type="Proteomes" id="UP000182379"/>
    </source>
</evidence>
<name>A0A1H2WVL0_ACIFE</name>
<feature type="domain" description="HTH tetR-type" evidence="3">
    <location>
        <begin position="17"/>
        <end position="77"/>
    </location>
</feature>
<protein>
    <submittedName>
        <fullName evidence="4">Transcriptional regulator, TetR family</fullName>
    </submittedName>
</protein>